<dbReference type="Proteomes" id="UP000308133">
    <property type="component" value="Unassembled WGS sequence"/>
</dbReference>
<reference evidence="2 3" key="1">
    <citation type="submission" date="2018-02" db="EMBL/GenBank/DDBJ databases">
        <title>Draft genome sequences of Elsinoe sp., causing black scab on jojoba.</title>
        <authorList>
            <person name="Stodart B."/>
            <person name="Jeffress S."/>
            <person name="Ash G."/>
            <person name="Arun Chinnappa K."/>
        </authorList>
    </citation>
    <scope>NUCLEOTIDE SEQUENCE [LARGE SCALE GENOMIC DNA]</scope>
    <source>
        <strain evidence="2 3">Hillstone_2</strain>
    </source>
</reference>
<dbReference type="AlphaFoldDB" id="A0A4U7BBJ5"/>
<evidence type="ECO:0000256" key="1">
    <source>
        <dbReference type="SAM" id="MobiDB-lite"/>
    </source>
</evidence>
<dbReference type="InterPro" id="IPR012677">
    <property type="entry name" value="Nucleotide-bd_a/b_plait_sf"/>
</dbReference>
<feature type="region of interest" description="Disordered" evidence="1">
    <location>
        <begin position="132"/>
        <end position="155"/>
    </location>
</feature>
<evidence type="ECO:0000313" key="2">
    <source>
        <dbReference type="EMBL" id="TKX27455.1"/>
    </source>
</evidence>
<dbReference type="SUPFAM" id="SSF54928">
    <property type="entry name" value="RNA-binding domain, RBD"/>
    <property type="match status" value="1"/>
</dbReference>
<gene>
    <name evidence="2" type="ORF">C1H76_0292</name>
</gene>
<dbReference type="InterPro" id="IPR035979">
    <property type="entry name" value="RBD_domain_sf"/>
</dbReference>
<protein>
    <submittedName>
        <fullName evidence="2">Putative nucleic acid binding protein 2</fullName>
    </submittedName>
</protein>
<comment type="caution">
    <text evidence="2">The sequence shown here is derived from an EMBL/GenBank/DDBJ whole genome shotgun (WGS) entry which is preliminary data.</text>
</comment>
<sequence>MDRMSKRSARGGRSGSSATFCLAILNLPQNRDWRIVKDTCVKVVGKISGQVYTMDSMHHQGYRCKTAWMVLSSSQDAMQMLRHFIVNPIDGVRMDLCLWQITPGSGTILLRTTTDWNQTQISAMLNGFVQDQSRNGSPKSINSASPTTTPTWPGYPVMSLQQPSSPTLSYHDPMSASAAYHERMYAGFGSHGGYNPGQMTALPVMAVHPAMQSHGRGGSSQQHCGQNYAMQPGQYTIEMNKVIIRSMDDRIPRLDFEARLYNAGELQSWNYKSKNRRSAMAVYKNHDDAMKAIGRLHGVTLGRRKLEAKLAKEGSPLRMDQHQTDLGDAVRDLGKLTLQSSSSVTPSSNVPVTNSPAVSVRAPYAPQVSEQRISCRTPAIVNGSRRHF</sequence>
<dbReference type="EMBL" id="PTQR01000004">
    <property type="protein sequence ID" value="TKX27455.1"/>
    <property type="molecule type" value="Genomic_DNA"/>
</dbReference>
<evidence type="ECO:0000313" key="3">
    <source>
        <dbReference type="Proteomes" id="UP000308133"/>
    </source>
</evidence>
<accession>A0A4U7BBJ5</accession>
<feature type="compositionally biased region" description="Polar residues" evidence="1">
    <location>
        <begin position="132"/>
        <end position="151"/>
    </location>
</feature>
<dbReference type="GO" id="GO:0003676">
    <property type="term" value="F:nucleic acid binding"/>
    <property type="evidence" value="ECO:0007669"/>
    <property type="project" value="InterPro"/>
</dbReference>
<organism evidence="2 3">
    <name type="scientific">Elsinoe australis</name>
    <dbReference type="NCBI Taxonomy" id="40998"/>
    <lineage>
        <taxon>Eukaryota</taxon>
        <taxon>Fungi</taxon>
        <taxon>Dikarya</taxon>
        <taxon>Ascomycota</taxon>
        <taxon>Pezizomycotina</taxon>
        <taxon>Dothideomycetes</taxon>
        <taxon>Dothideomycetidae</taxon>
        <taxon>Myriangiales</taxon>
        <taxon>Elsinoaceae</taxon>
        <taxon>Elsinoe</taxon>
    </lineage>
</organism>
<name>A0A4U7BBJ5_9PEZI</name>
<proteinExistence type="predicted"/>
<dbReference type="Gene3D" id="3.30.70.330">
    <property type="match status" value="1"/>
</dbReference>